<keyword evidence="2" id="KW-1185">Reference proteome</keyword>
<proteinExistence type="predicted"/>
<dbReference type="Proteomes" id="UP001056539">
    <property type="component" value="Chromosome"/>
</dbReference>
<protein>
    <submittedName>
        <fullName evidence="1">Tetratricopeptide repeat protein</fullName>
    </submittedName>
</protein>
<organism evidence="1 2">
    <name type="scientific">Thermospira aquatica</name>
    <dbReference type="NCBI Taxonomy" id="2828656"/>
    <lineage>
        <taxon>Bacteria</taxon>
        <taxon>Pseudomonadati</taxon>
        <taxon>Spirochaetota</taxon>
        <taxon>Spirochaetia</taxon>
        <taxon>Brevinematales</taxon>
        <taxon>Thermospiraceae</taxon>
        <taxon>Thermospira</taxon>
    </lineage>
</organism>
<dbReference type="KEGG" id="taqu:KDW03_05750"/>
<name>A0AAX3BGL0_9SPIR</name>
<dbReference type="InterPro" id="IPR011990">
    <property type="entry name" value="TPR-like_helical_dom_sf"/>
</dbReference>
<dbReference type="EMBL" id="CP073355">
    <property type="protein sequence ID" value="URA11298.1"/>
    <property type="molecule type" value="Genomic_DNA"/>
</dbReference>
<dbReference type="RefSeq" id="WP_271436430.1">
    <property type="nucleotide sequence ID" value="NZ_CP073355.1"/>
</dbReference>
<reference evidence="1" key="1">
    <citation type="submission" date="2021-04" db="EMBL/GenBank/DDBJ databases">
        <authorList>
            <person name="Postec A."/>
        </authorList>
    </citation>
    <scope>NUCLEOTIDE SEQUENCE</scope>
    <source>
        <strain evidence="1">F1F22</strain>
    </source>
</reference>
<dbReference type="Gene3D" id="1.25.40.10">
    <property type="entry name" value="Tetratricopeptide repeat domain"/>
    <property type="match status" value="1"/>
</dbReference>
<evidence type="ECO:0000313" key="2">
    <source>
        <dbReference type="Proteomes" id="UP001056539"/>
    </source>
</evidence>
<evidence type="ECO:0000313" key="1">
    <source>
        <dbReference type="EMBL" id="URA11298.1"/>
    </source>
</evidence>
<dbReference type="SUPFAM" id="SSF48452">
    <property type="entry name" value="TPR-like"/>
    <property type="match status" value="1"/>
</dbReference>
<reference evidence="1" key="2">
    <citation type="submission" date="2022-06" db="EMBL/GenBank/DDBJ databases">
        <title>Thermospira aquatica gen. nov., sp. nov.</title>
        <authorList>
            <person name="Ben Ali Gam Z."/>
            <person name="Labat M."/>
        </authorList>
    </citation>
    <scope>NUCLEOTIDE SEQUENCE</scope>
    <source>
        <strain evidence="1">F1F22</strain>
    </source>
</reference>
<gene>
    <name evidence="1" type="ORF">KDW03_05750</name>
</gene>
<accession>A0AAX3BGL0</accession>
<sequence>MRWKIFFFLMVCQVCQVWAKESLSSQVRELLKVSNYQEARRLVQEKIQKQPDIASHYILLSQIYREEGKYSNAYFVALQAYRDFPQNPWVAKELADVYRGLGVYRKALGIYEKFLPEVDEKQRPLWYYGMGVCYFEIEDYPGLLFWGLYYLGRTYLAQAKSPLALWAFERAELELRFQPDWATNLLYYQWGVALIEYALQVKTTNQQAAKQMFVTMLKDKRFTDRRVRERVEFWEKRL</sequence>
<dbReference type="AlphaFoldDB" id="A0AAX3BGL0"/>